<proteinExistence type="predicted"/>
<dbReference type="EMBL" id="KZ819850">
    <property type="protein sequence ID" value="PWN51355.1"/>
    <property type="molecule type" value="Genomic_DNA"/>
</dbReference>
<sequence>MPADNTEPKEQQTDDSNDENTILVLPLLSASVPNSRSLETIWNTTKALIKSIVGEGEEEDDQGGDEDRRGSSRGGEVEDDEDDGSSSFHYVAPTNHHVAAVSSSSSASSFKLPYRISNRYYQANVEIKAFHPRLVQSLIPGQDVGRGKTKKKGTRPGARCGRNGGSRDVFEALKDDKRGDGGEDFEDRVVILGDDAASYTTSHGRREGEGRARRKGEEGGLELGSVPALILVVDRDLPTSHHKGLLSRIGVEESVGGLSITGFDMEISLVIGLSSPAPLEPLTVEGDSYLSQPGKAVAQGKPSAEDLIELYAEQGWEFVDLSIEEDDDSDDEEEENLAQVSSSPGEDEVGGVRAGEGDFLVDRFGDAYESEGRSVVGRIEDIRAGAEEERGLDRIRESLMTYMWPCMVPNDDGLANSSKRRKAVLVGGRASALDMDDDVHVNVRFSQEVFWSRGGVGFSDWKEEEGEEGGGECRGDEECVERGESETREKDIYIARSGTERDSRPLSSGTAATAKEETPFSDKAVSVMPNEQDEALARAFLAKLASFDRTPSPCSGPVSGGKSDEFGRETTSNPNTSSNLPFPNDPEAMRRLEEFLEREDPGWPKLSSREAIVGEKKGSEEKNLARIPIQEKLGRETRKGEDEPIPHQNQGQGFEDDFDDFVSAPAFGGGSYLGQKEREEGVKENLFDAEGDDAHLPSEEEVERMRRSMGLSSFKEISTAATGDLDPTGSELDPTADFERQLTQLESQALRVRSIQDPERRRREAALVAMAFGGYWEAL</sequence>
<dbReference type="Proteomes" id="UP000245626">
    <property type="component" value="Unassembled WGS sequence"/>
</dbReference>
<reference evidence="1 2" key="1">
    <citation type="journal article" date="2018" name="Mol. Biol. Evol.">
        <title>Broad Genomic Sampling Reveals a Smut Pathogenic Ancestry of the Fungal Clade Ustilaginomycotina.</title>
        <authorList>
            <person name="Kijpornyongpan T."/>
            <person name="Mondo S.J."/>
            <person name="Barry K."/>
            <person name="Sandor L."/>
            <person name="Lee J."/>
            <person name="Lipzen A."/>
            <person name="Pangilinan J."/>
            <person name="LaButti K."/>
            <person name="Hainaut M."/>
            <person name="Henrissat B."/>
            <person name="Grigoriev I.V."/>
            <person name="Spatafora J.W."/>
            <person name="Aime M.C."/>
        </authorList>
    </citation>
    <scope>NUCLEOTIDE SEQUENCE [LARGE SCALE GENOMIC DNA]</scope>
    <source>
        <strain evidence="1 2">SA 807</strain>
    </source>
</reference>
<evidence type="ECO:0000313" key="1">
    <source>
        <dbReference type="EMBL" id="PWN51355.1"/>
    </source>
</evidence>
<organism evidence="1 2">
    <name type="scientific">Violaceomyces palustris</name>
    <dbReference type="NCBI Taxonomy" id="1673888"/>
    <lineage>
        <taxon>Eukaryota</taxon>
        <taxon>Fungi</taxon>
        <taxon>Dikarya</taxon>
        <taxon>Basidiomycota</taxon>
        <taxon>Ustilaginomycotina</taxon>
        <taxon>Ustilaginomycetes</taxon>
        <taxon>Violaceomycetales</taxon>
        <taxon>Violaceomycetaceae</taxon>
        <taxon>Violaceomyces</taxon>
    </lineage>
</organism>
<keyword evidence="2" id="KW-1185">Reference proteome</keyword>
<accession>A0ACD0NZU0</accession>
<gene>
    <name evidence="1" type="ORF">IE53DRAFT_386287</name>
</gene>
<protein>
    <submittedName>
        <fullName evidence="1">Uncharacterized protein</fullName>
    </submittedName>
</protein>
<name>A0ACD0NZU0_9BASI</name>
<evidence type="ECO:0000313" key="2">
    <source>
        <dbReference type="Proteomes" id="UP000245626"/>
    </source>
</evidence>